<dbReference type="InterPro" id="IPR002575">
    <property type="entry name" value="Aminoglycoside_PTrfase"/>
</dbReference>
<evidence type="ECO:0000313" key="2">
    <source>
        <dbReference type="EMBL" id="OCH86603.1"/>
    </source>
</evidence>
<feature type="domain" description="Aminoglycoside phosphotransferase" evidence="1">
    <location>
        <begin position="102"/>
        <end position="300"/>
    </location>
</feature>
<name>A0A8E2ALW5_9APHY</name>
<proteinExistence type="predicted"/>
<dbReference type="Proteomes" id="UP000250043">
    <property type="component" value="Unassembled WGS sequence"/>
</dbReference>
<keyword evidence="3" id="KW-1185">Reference proteome</keyword>
<accession>A0A8E2ALW5</accession>
<keyword evidence="2" id="KW-0808">Transferase</keyword>
<dbReference type="CDD" id="cd05120">
    <property type="entry name" value="APH_ChoK_like"/>
    <property type="match status" value="1"/>
</dbReference>
<dbReference type="Gene3D" id="3.90.1200.10">
    <property type="match status" value="1"/>
</dbReference>
<dbReference type="PANTHER" id="PTHR21310:SF39">
    <property type="entry name" value="AMINOGLYCOSIDE PHOSPHOTRANSFERASE DOMAIN-CONTAINING PROTEIN"/>
    <property type="match status" value="1"/>
</dbReference>
<dbReference type="InterPro" id="IPR051678">
    <property type="entry name" value="AGP_Transferase"/>
</dbReference>
<keyword evidence="2" id="KW-0418">Kinase</keyword>
<protein>
    <submittedName>
        <fullName evidence="2">Kinase-like protein</fullName>
    </submittedName>
</protein>
<dbReference type="AlphaFoldDB" id="A0A8E2ALW5"/>
<dbReference type="GO" id="GO:0016301">
    <property type="term" value="F:kinase activity"/>
    <property type="evidence" value="ECO:0007669"/>
    <property type="project" value="UniProtKB-KW"/>
</dbReference>
<sequence>MQQTSLQRSIWPIRCLVPEHINVSLLGSRRDDLSSATSLDNPYTEIEAMTNEEIVERCKIAEELPIFNPLNPGYSSVLKPPPIYILSPEVVMKTGHDLQSWEARTMELVRSSTNIPIPKVWRYFEHDEEHYLVMQYIPGVTLDRCWDTLSIWRKLWVAWKLRSYVRELRLVRNEQIDREVPGPITEDPSQPLKCHCPSTGESDIGPFHTKRELARWAHGRLRLTEQVWNVNCGVEPFDDSEHLVLTHGDIAWRNLILGDDGKLWLIDWGSSGVYPPWFEYAAMRRLYESRFWTYIRRFVAGAYKKQELFRLAIDWAIGEAWIQPTLPTPPASD</sequence>
<dbReference type="OrthoDB" id="8300194at2759"/>
<gene>
    <name evidence="2" type="ORF">OBBRIDRAFT_219653</name>
</gene>
<dbReference type="InterPro" id="IPR011009">
    <property type="entry name" value="Kinase-like_dom_sf"/>
</dbReference>
<evidence type="ECO:0000259" key="1">
    <source>
        <dbReference type="Pfam" id="PF01636"/>
    </source>
</evidence>
<reference evidence="2 3" key="1">
    <citation type="submission" date="2016-07" db="EMBL/GenBank/DDBJ databases">
        <title>Draft genome of the white-rot fungus Obba rivulosa 3A-2.</title>
        <authorList>
            <consortium name="DOE Joint Genome Institute"/>
            <person name="Miettinen O."/>
            <person name="Riley R."/>
            <person name="Acob R."/>
            <person name="Barry K."/>
            <person name="Cullen D."/>
            <person name="De Vries R."/>
            <person name="Hainaut M."/>
            <person name="Hatakka A."/>
            <person name="Henrissat B."/>
            <person name="Hilden K."/>
            <person name="Kuo R."/>
            <person name="Labutti K."/>
            <person name="Lipzen A."/>
            <person name="Makela M.R."/>
            <person name="Sandor L."/>
            <person name="Spatafora J.W."/>
            <person name="Grigoriev I.V."/>
            <person name="Hibbett D.S."/>
        </authorList>
    </citation>
    <scope>NUCLEOTIDE SEQUENCE [LARGE SCALE GENOMIC DNA]</scope>
    <source>
        <strain evidence="2 3">3A-2</strain>
    </source>
</reference>
<dbReference type="EMBL" id="KV722520">
    <property type="protein sequence ID" value="OCH86603.1"/>
    <property type="molecule type" value="Genomic_DNA"/>
</dbReference>
<organism evidence="2 3">
    <name type="scientific">Obba rivulosa</name>
    <dbReference type="NCBI Taxonomy" id="1052685"/>
    <lineage>
        <taxon>Eukaryota</taxon>
        <taxon>Fungi</taxon>
        <taxon>Dikarya</taxon>
        <taxon>Basidiomycota</taxon>
        <taxon>Agaricomycotina</taxon>
        <taxon>Agaricomycetes</taxon>
        <taxon>Polyporales</taxon>
        <taxon>Gelatoporiaceae</taxon>
        <taxon>Obba</taxon>
    </lineage>
</organism>
<dbReference type="Pfam" id="PF01636">
    <property type="entry name" value="APH"/>
    <property type="match status" value="1"/>
</dbReference>
<dbReference type="PANTHER" id="PTHR21310">
    <property type="entry name" value="AMINOGLYCOSIDE PHOSPHOTRANSFERASE-RELATED-RELATED"/>
    <property type="match status" value="1"/>
</dbReference>
<evidence type="ECO:0000313" key="3">
    <source>
        <dbReference type="Proteomes" id="UP000250043"/>
    </source>
</evidence>
<dbReference type="SUPFAM" id="SSF56112">
    <property type="entry name" value="Protein kinase-like (PK-like)"/>
    <property type="match status" value="1"/>
</dbReference>